<dbReference type="InterPro" id="IPR009057">
    <property type="entry name" value="Homeodomain-like_sf"/>
</dbReference>
<sequence length="228" mass="26856">MEWQLHPKMNGKLYLKDPEQSEIGKRIIIKGTYLIRKIGFEAFTFKKLAEEIGTTEATIYRYFENKHRLLNYIVSWYWHWLDYQVLFNTNNVADASIKIKTIIKILTWQLEENQSSIHDINLEDLHEIIIAEASKVYLTKHVSEDNKEQLFKPYKNLCQRISDVILSYNPNYTYPRSLSSTLIEMAHFQDFFMRNLPSLTDSSKEESLGFVRAFLENLAFSALEKGKA</sequence>
<name>A0ABS1BKP1_9SPHI</name>
<dbReference type="Gene3D" id="1.10.357.10">
    <property type="entry name" value="Tetracycline Repressor, domain 2"/>
    <property type="match status" value="1"/>
</dbReference>
<proteinExistence type="predicted"/>
<dbReference type="RefSeq" id="WP_200586185.1">
    <property type="nucleotide sequence ID" value="NZ_JAEHFY010000013.1"/>
</dbReference>
<evidence type="ECO:0000259" key="3">
    <source>
        <dbReference type="PROSITE" id="PS50977"/>
    </source>
</evidence>
<dbReference type="PROSITE" id="PS50977">
    <property type="entry name" value="HTH_TETR_2"/>
    <property type="match status" value="1"/>
</dbReference>
<dbReference type="Proteomes" id="UP000660024">
    <property type="component" value="Unassembled WGS sequence"/>
</dbReference>
<evidence type="ECO:0000313" key="4">
    <source>
        <dbReference type="EMBL" id="MBK0383378.1"/>
    </source>
</evidence>
<accession>A0ABS1BKP1</accession>
<feature type="domain" description="HTH tetR-type" evidence="3">
    <location>
        <begin position="21"/>
        <end position="81"/>
    </location>
</feature>
<evidence type="ECO:0000313" key="5">
    <source>
        <dbReference type="Proteomes" id="UP000660024"/>
    </source>
</evidence>
<dbReference type="SUPFAM" id="SSF46689">
    <property type="entry name" value="Homeodomain-like"/>
    <property type="match status" value="1"/>
</dbReference>
<evidence type="ECO:0000256" key="2">
    <source>
        <dbReference type="PROSITE-ProRule" id="PRU00335"/>
    </source>
</evidence>
<dbReference type="InterPro" id="IPR001647">
    <property type="entry name" value="HTH_TetR"/>
</dbReference>
<feature type="DNA-binding region" description="H-T-H motif" evidence="2">
    <location>
        <begin position="44"/>
        <end position="63"/>
    </location>
</feature>
<comment type="caution">
    <text evidence="4">The sequence shown here is derived from an EMBL/GenBank/DDBJ whole genome shotgun (WGS) entry which is preliminary data.</text>
</comment>
<keyword evidence="1 2" id="KW-0238">DNA-binding</keyword>
<dbReference type="EMBL" id="JAEHFY010000013">
    <property type="protein sequence ID" value="MBK0383378.1"/>
    <property type="molecule type" value="Genomic_DNA"/>
</dbReference>
<reference evidence="4 5" key="1">
    <citation type="submission" date="2020-12" db="EMBL/GenBank/DDBJ databases">
        <title>Bacterial novel species Pedobacter sp. SD-b isolated from soil.</title>
        <authorList>
            <person name="Jung H.-Y."/>
        </authorList>
    </citation>
    <scope>NUCLEOTIDE SEQUENCE [LARGE SCALE GENOMIC DNA]</scope>
    <source>
        <strain evidence="4 5">SD-b</strain>
    </source>
</reference>
<protein>
    <submittedName>
        <fullName evidence="4">TetR/AcrR family transcriptional regulator</fullName>
    </submittedName>
</protein>
<keyword evidence="5" id="KW-1185">Reference proteome</keyword>
<gene>
    <name evidence="4" type="ORF">I5M32_10435</name>
</gene>
<dbReference type="Pfam" id="PF00440">
    <property type="entry name" value="TetR_N"/>
    <property type="match status" value="1"/>
</dbReference>
<organism evidence="4 5">
    <name type="scientific">Pedobacter segetis</name>
    <dbReference type="NCBI Taxonomy" id="2793069"/>
    <lineage>
        <taxon>Bacteria</taxon>
        <taxon>Pseudomonadati</taxon>
        <taxon>Bacteroidota</taxon>
        <taxon>Sphingobacteriia</taxon>
        <taxon>Sphingobacteriales</taxon>
        <taxon>Sphingobacteriaceae</taxon>
        <taxon>Pedobacter</taxon>
    </lineage>
</organism>
<evidence type="ECO:0000256" key="1">
    <source>
        <dbReference type="ARBA" id="ARBA00023125"/>
    </source>
</evidence>